<dbReference type="InParanoid" id="A0A0G4GDX6"/>
<gene>
    <name evidence="2" type="ORF">Vbra_17501</name>
</gene>
<feature type="compositionally biased region" description="Polar residues" evidence="1">
    <location>
        <begin position="178"/>
        <end position="193"/>
    </location>
</feature>
<feature type="compositionally biased region" description="Basic and acidic residues" evidence="1">
    <location>
        <begin position="239"/>
        <end position="248"/>
    </location>
</feature>
<feature type="compositionally biased region" description="Basic and acidic residues" evidence="1">
    <location>
        <begin position="55"/>
        <end position="78"/>
    </location>
</feature>
<organism evidence="2 3">
    <name type="scientific">Vitrella brassicaformis (strain CCMP3155)</name>
    <dbReference type="NCBI Taxonomy" id="1169540"/>
    <lineage>
        <taxon>Eukaryota</taxon>
        <taxon>Sar</taxon>
        <taxon>Alveolata</taxon>
        <taxon>Colpodellida</taxon>
        <taxon>Vitrellaceae</taxon>
        <taxon>Vitrella</taxon>
    </lineage>
</organism>
<dbReference type="VEuPathDB" id="CryptoDB:Vbra_17501"/>
<dbReference type="EMBL" id="CDMY01000635">
    <property type="protein sequence ID" value="CEM27525.1"/>
    <property type="molecule type" value="Genomic_DNA"/>
</dbReference>
<accession>A0A0G4GDX6</accession>
<evidence type="ECO:0000256" key="1">
    <source>
        <dbReference type="SAM" id="MobiDB-lite"/>
    </source>
</evidence>
<evidence type="ECO:0000313" key="3">
    <source>
        <dbReference type="Proteomes" id="UP000041254"/>
    </source>
</evidence>
<protein>
    <submittedName>
        <fullName evidence="2">Uncharacterized protein</fullName>
    </submittedName>
</protein>
<name>A0A0G4GDX6_VITBC</name>
<feature type="compositionally biased region" description="Basic and acidic residues" evidence="1">
    <location>
        <begin position="118"/>
        <end position="139"/>
    </location>
</feature>
<dbReference type="Proteomes" id="UP000041254">
    <property type="component" value="Unassembled WGS sequence"/>
</dbReference>
<reference evidence="2 3" key="1">
    <citation type="submission" date="2014-11" db="EMBL/GenBank/DDBJ databases">
        <authorList>
            <person name="Zhu J."/>
            <person name="Qi W."/>
            <person name="Song R."/>
        </authorList>
    </citation>
    <scope>NUCLEOTIDE SEQUENCE [LARGE SCALE GENOMIC DNA]</scope>
</reference>
<feature type="region of interest" description="Disordered" evidence="1">
    <location>
        <begin position="21"/>
        <end position="248"/>
    </location>
</feature>
<feature type="compositionally biased region" description="Basic residues" evidence="1">
    <location>
        <begin position="23"/>
        <end position="32"/>
    </location>
</feature>
<dbReference type="AlphaFoldDB" id="A0A0G4GDX6"/>
<evidence type="ECO:0000313" key="2">
    <source>
        <dbReference type="EMBL" id="CEM27525.1"/>
    </source>
</evidence>
<proteinExistence type="predicted"/>
<feature type="region of interest" description="Disordered" evidence="1">
    <location>
        <begin position="387"/>
        <end position="406"/>
    </location>
</feature>
<keyword evidence="3" id="KW-1185">Reference proteome</keyword>
<sequence length="500" mass="54168">MEPPSETTSLQPLYRCILQWNQRMHHPPRHPRPTSSAPRPFGRSSQSHSVSARPRSVDTMRPRASHHRPEAAGADDKLPLASREAPIQAPTGVVHGITAEPTPGDADQQMVLAGPPAHARERSLSPKPWREMQRLRDRMPVTAMRPPSSHREQRSGVPRRPLPPPSSQHKAAGARSVGHQSASLSVWRFQSGTAPARLPRPVSDPSHSKQPKQPPPVRKAEKAAERPSVGAVAAQQGGRVERGEERVDGDLVAEEAGGRSSGFVEQTSGVDVGAPSFRIDALPDTLPEDTAAERFHLQELRQEPARRGLLPTSGLPHRRKGPPPDFPERQSALEMLAYLKSLDAVTQKGRPAPAAAPTAGHRAIGDRPSRSLALAGLVPVTREGLVGGVSEGEGGPMPQRRARISKKTAEASLAYRSDYSRRVDEREGRFDVSDFGTWHFGETLADNLADKAIDAVLAEFEDRLLDAYVAKFIDEEVNAATSVTSVPGLRAGPADSDRLN</sequence>